<keyword evidence="3" id="KW-1185">Reference proteome</keyword>
<gene>
    <name evidence="2" type="ORF">ENSA5_26690</name>
</gene>
<comment type="caution">
    <text evidence="2">The sequence shown here is derived from an EMBL/GenBank/DDBJ whole genome shotgun (WGS) entry which is preliminary data.</text>
</comment>
<dbReference type="Proteomes" id="UP000237968">
    <property type="component" value="Unassembled WGS sequence"/>
</dbReference>
<organism evidence="2 3">
    <name type="scientific">Enhygromyxa salina</name>
    <dbReference type="NCBI Taxonomy" id="215803"/>
    <lineage>
        <taxon>Bacteria</taxon>
        <taxon>Pseudomonadati</taxon>
        <taxon>Myxococcota</taxon>
        <taxon>Polyangia</taxon>
        <taxon>Nannocystales</taxon>
        <taxon>Nannocystaceae</taxon>
        <taxon>Enhygromyxa</taxon>
    </lineage>
</organism>
<feature type="transmembrane region" description="Helical" evidence="1">
    <location>
        <begin position="70"/>
        <end position="92"/>
    </location>
</feature>
<keyword evidence="1" id="KW-0812">Transmembrane</keyword>
<sequence>MHGRTRQVGRQYGSRMSVPTISFFASAAVALVAAVVAVSARQSRRSLGAFAIALVALIVPLVQLRAPTVAALVLLASAVIVALLGALVQLGAGAGSGSGPGVERASAWASPGFWLPAGLGLLGFVWVLLATGSRQVVEHGPPLEPGAAFGDGSVVLAELGVDHFVPALVVGLLALCSVIAAVLTLVGERGAEPLTLGPGVETETASS</sequence>
<feature type="transmembrane region" description="Helical" evidence="1">
    <location>
        <begin position="113"/>
        <end position="132"/>
    </location>
</feature>
<reference evidence="2 3" key="1">
    <citation type="submission" date="2018-03" db="EMBL/GenBank/DDBJ databases">
        <title>Draft Genome Sequences of the Obligatory Marine Myxobacteria Enhygromyxa salina SWB005.</title>
        <authorList>
            <person name="Poehlein A."/>
            <person name="Moghaddam J.A."/>
            <person name="Harms H."/>
            <person name="Alanjari M."/>
            <person name="Koenig G.M."/>
            <person name="Daniel R."/>
            <person name="Schaeberle T.F."/>
        </authorList>
    </citation>
    <scope>NUCLEOTIDE SEQUENCE [LARGE SCALE GENOMIC DNA]</scope>
    <source>
        <strain evidence="2 3">SWB005</strain>
    </source>
</reference>
<evidence type="ECO:0008006" key="4">
    <source>
        <dbReference type="Google" id="ProtNLM"/>
    </source>
</evidence>
<feature type="transmembrane region" description="Helical" evidence="1">
    <location>
        <begin position="20"/>
        <end position="40"/>
    </location>
</feature>
<keyword evidence="1" id="KW-1133">Transmembrane helix</keyword>
<feature type="transmembrane region" description="Helical" evidence="1">
    <location>
        <begin position="164"/>
        <end position="186"/>
    </location>
</feature>
<feature type="transmembrane region" description="Helical" evidence="1">
    <location>
        <begin position="47"/>
        <end position="64"/>
    </location>
</feature>
<keyword evidence="1" id="KW-0472">Membrane</keyword>
<accession>A0A2S9YAE1</accession>
<name>A0A2S9YAE1_9BACT</name>
<protein>
    <recommendedName>
        <fullName evidence="4">NADH-quinone oxidoreductase subunit J</fullName>
    </recommendedName>
</protein>
<proteinExistence type="predicted"/>
<evidence type="ECO:0000313" key="3">
    <source>
        <dbReference type="Proteomes" id="UP000237968"/>
    </source>
</evidence>
<evidence type="ECO:0000256" key="1">
    <source>
        <dbReference type="SAM" id="Phobius"/>
    </source>
</evidence>
<dbReference type="AlphaFoldDB" id="A0A2S9YAE1"/>
<evidence type="ECO:0000313" key="2">
    <source>
        <dbReference type="EMBL" id="PRQ02073.1"/>
    </source>
</evidence>
<dbReference type="EMBL" id="PVNK01000131">
    <property type="protein sequence ID" value="PRQ02073.1"/>
    <property type="molecule type" value="Genomic_DNA"/>
</dbReference>